<dbReference type="Proteomes" id="UP000837803">
    <property type="component" value="Unassembled WGS sequence"/>
</dbReference>
<name>A0ABN8F446_9BACT</name>
<evidence type="ECO:0008006" key="3">
    <source>
        <dbReference type="Google" id="ProtNLM"/>
    </source>
</evidence>
<protein>
    <recommendedName>
        <fullName evidence="3">Lipoprotein</fullName>
    </recommendedName>
</protein>
<organism evidence="1 2">
    <name type="scientific">Neolewinella maritima</name>
    <dbReference type="NCBI Taxonomy" id="1383882"/>
    <lineage>
        <taxon>Bacteria</taxon>
        <taxon>Pseudomonadati</taxon>
        <taxon>Bacteroidota</taxon>
        <taxon>Saprospiria</taxon>
        <taxon>Saprospirales</taxon>
        <taxon>Lewinellaceae</taxon>
        <taxon>Neolewinella</taxon>
    </lineage>
</organism>
<evidence type="ECO:0000313" key="2">
    <source>
        <dbReference type="Proteomes" id="UP000837803"/>
    </source>
</evidence>
<dbReference type="EMBL" id="CAKLPZ010000001">
    <property type="protein sequence ID" value="CAH0999986.1"/>
    <property type="molecule type" value="Genomic_DNA"/>
</dbReference>
<dbReference type="RefSeq" id="WP_238750111.1">
    <property type="nucleotide sequence ID" value="NZ_CAKLPZ010000001.1"/>
</dbReference>
<comment type="caution">
    <text evidence="1">The sequence shown here is derived from an EMBL/GenBank/DDBJ whole genome shotgun (WGS) entry which is preliminary data.</text>
</comment>
<proteinExistence type="predicted"/>
<accession>A0ABN8F446</accession>
<sequence>MILTRTLPYLLACVLLIGGLLGCDDEDFVPSSMDELETYYPLELNRPAFYTVDSIVLRGVVGGTRYDSSRSEARETLVESFVAADGQTVYRGERWVRRNDTQAFRFERTFTVSRTPRTVERSEDNLTFTKLTLPLREGSSWDGNAAFDERRSVSVGGEFLDVYFGWDYRYSALGDTATLASGLQVDSVLTVTQAEVLDNQIDLRRAYERYAAGLGLIERFVDARHTQCRVCCNQNTATCVDLSWDEKAEKGYIIHEKLVRRE</sequence>
<reference evidence="1" key="1">
    <citation type="submission" date="2021-12" db="EMBL/GenBank/DDBJ databases">
        <authorList>
            <person name="Rodrigo-Torres L."/>
            <person name="Arahal R. D."/>
            <person name="Lucena T."/>
        </authorList>
    </citation>
    <scope>NUCLEOTIDE SEQUENCE</scope>
    <source>
        <strain evidence="1">CECT 8419</strain>
    </source>
</reference>
<dbReference type="PROSITE" id="PS51257">
    <property type="entry name" value="PROKAR_LIPOPROTEIN"/>
    <property type="match status" value="1"/>
</dbReference>
<gene>
    <name evidence="1" type="ORF">LEM8419_01202</name>
</gene>
<keyword evidence="2" id="KW-1185">Reference proteome</keyword>
<evidence type="ECO:0000313" key="1">
    <source>
        <dbReference type="EMBL" id="CAH0999986.1"/>
    </source>
</evidence>